<feature type="region of interest" description="Disordered" evidence="1">
    <location>
        <begin position="89"/>
        <end position="108"/>
    </location>
</feature>
<evidence type="ECO:0000313" key="4">
    <source>
        <dbReference type="Proteomes" id="UP000183760"/>
    </source>
</evidence>
<evidence type="ECO:0000313" key="5">
    <source>
        <dbReference type="Proteomes" id="UP000321514"/>
    </source>
</evidence>
<dbReference type="AlphaFoldDB" id="A0A511STI8"/>
<dbReference type="EMBL" id="FOIB01000001">
    <property type="protein sequence ID" value="SET13453.1"/>
    <property type="molecule type" value="Genomic_DNA"/>
</dbReference>
<evidence type="ECO:0008006" key="6">
    <source>
        <dbReference type="Google" id="ProtNLM"/>
    </source>
</evidence>
<sequence>MRRWLLTLSVLLTSCGLRLEPPGSTVHVFVPEGAEALGASIPVLYLEEGRALFFPEGVSGATGPVEPRPSELIALGQRKDIVIIAVDTEPASRPPTRHVTHPGATSVP</sequence>
<gene>
    <name evidence="2" type="ORF">MFU01_02910</name>
    <name evidence="3" type="ORF">SAMN05443572_1011201</name>
</gene>
<reference evidence="3 4" key="1">
    <citation type="submission" date="2016-10" db="EMBL/GenBank/DDBJ databases">
        <authorList>
            <person name="Varghese N."/>
            <person name="Submissions S."/>
        </authorList>
    </citation>
    <scope>NUCLEOTIDE SEQUENCE [LARGE SCALE GENOMIC DNA]</scope>
    <source>
        <strain evidence="3 4">DSM 16525</strain>
    </source>
</reference>
<name>A0A511STI8_MYXFU</name>
<proteinExistence type="predicted"/>
<protein>
    <recommendedName>
        <fullName evidence="6">Lipoprotein</fullName>
    </recommendedName>
</protein>
<dbReference type="PROSITE" id="PS51257">
    <property type="entry name" value="PROKAR_LIPOPROTEIN"/>
    <property type="match status" value="1"/>
</dbReference>
<dbReference type="Proteomes" id="UP000183760">
    <property type="component" value="Unassembled WGS sequence"/>
</dbReference>
<dbReference type="STRING" id="1334629.MFUL124B02_06920"/>
<reference evidence="2 5" key="2">
    <citation type="submission" date="2019-07" db="EMBL/GenBank/DDBJ databases">
        <title>Whole genome shotgun sequence of Myxococcus fulvus NBRC 100333.</title>
        <authorList>
            <person name="Hosoyama A."/>
            <person name="Uohara A."/>
            <person name="Ohji S."/>
            <person name="Ichikawa N."/>
        </authorList>
    </citation>
    <scope>NUCLEOTIDE SEQUENCE [LARGE SCALE GENOMIC DNA]</scope>
    <source>
        <strain evidence="2 5">NBRC 100333</strain>
    </source>
</reference>
<keyword evidence="4" id="KW-1185">Reference proteome</keyword>
<accession>A0A511STI8</accession>
<evidence type="ECO:0000256" key="1">
    <source>
        <dbReference type="SAM" id="MobiDB-lite"/>
    </source>
</evidence>
<evidence type="ECO:0000313" key="3">
    <source>
        <dbReference type="EMBL" id="SET13453.1"/>
    </source>
</evidence>
<dbReference type="Proteomes" id="UP000321514">
    <property type="component" value="Unassembled WGS sequence"/>
</dbReference>
<organism evidence="2 5">
    <name type="scientific">Myxococcus fulvus</name>
    <dbReference type="NCBI Taxonomy" id="33"/>
    <lineage>
        <taxon>Bacteria</taxon>
        <taxon>Pseudomonadati</taxon>
        <taxon>Myxococcota</taxon>
        <taxon>Myxococcia</taxon>
        <taxon>Myxococcales</taxon>
        <taxon>Cystobacterineae</taxon>
        <taxon>Myxococcaceae</taxon>
        <taxon>Myxococcus</taxon>
    </lineage>
</organism>
<evidence type="ECO:0000313" key="2">
    <source>
        <dbReference type="EMBL" id="GEN05254.1"/>
    </source>
</evidence>
<dbReference type="RefSeq" id="WP_174816605.1">
    <property type="nucleotide sequence ID" value="NZ_BJXR01000006.1"/>
</dbReference>
<dbReference type="EMBL" id="BJXR01000006">
    <property type="protein sequence ID" value="GEN05254.1"/>
    <property type="molecule type" value="Genomic_DNA"/>
</dbReference>
<comment type="caution">
    <text evidence="2">The sequence shown here is derived from an EMBL/GenBank/DDBJ whole genome shotgun (WGS) entry which is preliminary data.</text>
</comment>